<reference evidence="13" key="4">
    <citation type="submission" date="2023-02" db="EMBL/GenBank/DDBJ databases">
        <authorList>
            <person name="Sun Q."/>
            <person name="Mori K."/>
        </authorList>
    </citation>
    <scope>NUCLEOTIDE SEQUENCE</scope>
    <source>
        <strain evidence="13">NBRC 114545</strain>
    </source>
</reference>
<evidence type="ECO:0000313" key="13">
    <source>
        <dbReference type="EMBL" id="GMA72182.1"/>
    </source>
</evidence>
<evidence type="ECO:0000313" key="15">
    <source>
        <dbReference type="Proteomes" id="UP001157039"/>
    </source>
</evidence>
<dbReference type="PANTHER" id="PTHR33989:SF8">
    <property type="entry name" value="PERMEASE IIC COMPONENT"/>
    <property type="match status" value="1"/>
</dbReference>
<feature type="transmembrane region" description="Helical" evidence="10">
    <location>
        <begin position="27"/>
        <end position="51"/>
    </location>
</feature>
<name>A0AA37XK08_9ENTE</name>
<feature type="transmembrane region" description="Helical" evidence="10">
    <location>
        <begin position="362"/>
        <end position="388"/>
    </location>
</feature>
<dbReference type="KEGG" id="too:C7K38_07025"/>
<dbReference type="InterPro" id="IPR004501">
    <property type="entry name" value="PTS_EIIC_3"/>
</dbReference>
<dbReference type="AlphaFoldDB" id="A0AA37XK08"/>
<feature type="transmembrane region" description="Helical" evidence="10">
    <location>
        <begin position="71"/>
        <end position="96"/>
    </location>
</feature>
<reference evidence="12 14" key="1">
    <citation type="journal article" date="2012" name="Int. J. Syst. Evol. Microbiol.">
        <title>Characterization of Tetragenococcus strains from sugar thick juice reveals a novel species, Tetragenococcus osmophilus sp. nov., and divides Tetragenococcus halophilus into two subspecies, T. halophilus subsp. halophilus subsp. nov. and T. halophilus subsp. flandriensis subsp. nov.</title>
        <authorList>
            <person name="Juste A."/>
            <person name="Van Trappen S."/>
            <person name="Verreth C."/>
            <person name="Cleenwerck I."/>
            <person name="De Vos P."/>
            <person name="Lievens B."/>
            <person name="Willems K.A."/>
        </authorList>
    </citation>
    <scope>NUCLEOTIDE SEQUENCE [LARGE SCALE GENOMIC DNA]</scope>
    <source>
        <strain evidence="12 14">JCM 31126</strain>
    </source>
</reference>
<dbReference type="PROSITE" id="PS51105">
    <property type="entry name" value="PTS_EIIC_TYPE_3"/>
    <property type="match status" value="1"/>
</dbReference>
<dbReference type="EMBL" id="CP027783">
    <property type="protein sequence ID" value="AYW48146.1"/>
    <property type="molecule type" value="Genomic_DNA"/>
</dbReference>
<feature type="domain" description="PTS EIIC type-3" evidence="11">
    <location>
        <begin position="8"/>
        <end position="429"/>
    </location>
</feature>
<evidence type="ECO:0000256" key="10">
    <source>
        <dbReference type="SAM" id="Phobius"/>
    </source>
</evidence>
<dbReference type="RefSeq" id="WP_123935809.1">
    <property type="nucleotide sequence ID" value="NZ_BSUW01000001.1"/>
</dbReference>
<keyword evidence="7 10" id="KW-1133">Transmembrane helix</keyword>
<dbReference type="EMBL" id="BSUW01000001">
    <property type="protein sequence ID" value="GMA72182.1"/>
    <property type="molecule type" value="Genomic_DNA"/>
</dbReference>
<evidence type="ECO:0000256" key="6">
    <source>
        <dbReference type="ARBA" id="ARBA00022692"/>
    </source>
</evidence>
<reference evidence="13 15" key="2">
    <citation type="journal article" date="2014" name="Int. J. Syst. Evol. Microbiol.">
        <title>Complete genome sequence of Corynebacterium casei LMG S-19264T (=DSM 44701T), isolated from a smear-ripened cheese.</title>
        <authorList>
            <consortium name="US DOE Joint Genome Institute (JGI-PGF)"/>
            <person name="Walter F."/>
            <person name="Albersmeier A."/>
            <person name="Kalinowski J."/>
            <person name="Ruckert C."/>
        </authorList>
    </citation>
    <scope>NUCLEOTIDE SEQUENCE [LARGE SCALE GENOMIC DNA]</scope>
    <source>
        <strain evidence="13 15">NBRC 114545</strain>
    </source>
</reference>
<feature type="transmembrane region" description="Helical" evidence="10">
    <location>
        <begin position="303"/>
        <end position="324"/>
    </location>
</feature>
<protein>
    <recommendedName>
        <fullName evidence="9">Permease IIC component</fullName>
    </recommendedName>
</protein>
<dbReference type="InterPro" id="IPR051088">
    <property type="entry name" value="PTS_Sugar-EIIC/EIIB"/>
</dbReference>
<keyword evidence="5" id="KW-0598">Phosphotransferase system</keyword>
<feature type="transmembrane region" description="Helical" evidence="10">
    <location>
        <begin position="108"/>
        <end position="128"/>
    </location>
</feature>
<evidence type="ECO:0000256" key="5">
    <source>
        <dbReference type="ARBA" id="ARBA00022683"/>
    </source>
</evidence>
<sequence length="442" mass="48286">MNVVFNFLENRLMPPLNRLANLRVIQAIMQAGVVTVPFTIVGSIFLIINNLPDIIPPLAPFFEQTILKLSPLYSVVTTMSIDSIAIFYALATAFYLTESYRQESEKQMSSFVGAILGLFAFLLTIIQVDIQNGQAQLLQNSAEDSIIYNGVALDSWVTRFSGVGIFIAIITSILAVQIYRFCMVKNVTIHMPEGVPDGVSKAFASLIPAIFIAITMVIINGILAFFHTDLHAILTEPFEFVKGLTGSWLGIVVIMLLIHLLWVVGVHGTAIIKNSFINPILLVALTENINGANNIFAGDFVNMYIFLGGAGSTLGLVLLMVFNAKSDQLKVLGRAAILPGLFNINEPVIFGAPIVYNPYLMIPFILAPIVNVTISYFAASVGLVNKIISGIPWISPVGTGAFLGTGGDFRGVFIAIINLAISILIYYPFFKMYDNKLYSQQK</sequence>
<keyword evidence="8 9" id="KW-0472">Membrane</keyword>
<accession>A0AA37XK08</accession>
<dbReference type="GO" id="GO:1901264">
    <property type="term" value="P:carbohydrate derivative transport"/>
    <property type="evidence" value="ECO:0007669"/>
    <property type="project" value="TreeGrafter"/>
</dbReference>
<dbReference type="GO" id="GO:0005886">
    <property type="term" value="C:plasma membrane"/>
    <property type="evidence" value="ECO:0007669"/>
    <property type="project" value="UniProtKB-SubCell"/>
</dbReference>
<reference evidence="12" key="3">
    <citation type="submission" date="2018-03" db="EMBL/GenBank/DDBJ databases">
        <authorList>
            <person name="Jeon C.O."/>
        </authorList>
    </citation>
    <scope>NUCLEOTIDE SEQUENCE</scope>
    <source>
        <strain evidence="12">JCM 31126</strain>
    </source>
</reference>
<dbReference type="InterPro" id="IPR003352">
    <property type="entry name" value="PTS_EIIC"/>
</dbReference>
<proteinExistence type="predicted"/>
<dbReference type="Proteomes" id="UP001157039">
    <property type="component" value="Unassembled WGS sequence"/>
</dbReference>
<feature type="transmembrane region" description="Helical" evidence="10">
    <location>
        <begin position="160"/>
        <end position="182"/>
    </location>
</feature>
<evidence type="ECO:0000256" key="1">
    <source>
        <dbReference type="ARBA" id="ARBA00004651"/>
    </source>
</evidence>
<comment type="function">
    <text evidence="9">The phosphoenolpyruvate-dependent sugar phosphotransferase system (PTS), a major carbohydrate active -transport system, catalyzes the phosphorylation of incoming sugar substrates concomitant with their translocation across the cell membrane.</text>
</comment>
<evidence type="ECO:0000313" key="12">
    <source>
        <dbReference type="EMBL" id="AYW48146.1"/>
    </source>
</evidence>
<dbReference type="Proteomes" id="UP000268310">
    <property type="component" value="Chromosome"/>
</dbReference>
<evidence type="ECO:0000259" key="11">
    <source>
        <dbReference type="PROSITE" id="PS51105"/>
    </source>
</evidence>
<dbReference type="NCBIfam" id="TIGR00410">
    <property type="entry name" value="lacE"/>
    <property type="match status" value="1"/>
</dbReference>
<feature type="transmembrane region" description="Helical" evidence="10">
    <location>
        <begin position="203"/>
        <end position="226"/>
    </location>
</feature>
<evidence type="ECO:0000256" key="4">
    <source>
        <dbReference type="ARBA" id="ARBA00022597"/>
    </source>
</evidence>
<organism evidence="13 15">
    <name type="scientific">Tetragenococcus osmophilus</name>
    <dbReference type="NCBI Taxonomy" id="526944"/>
    <lineage>
        <taxon>Bacteria</taxon>
        <taxon>Bacillati</taxon>
        <taxon>Bacillota</taxon>
        <taxon>Bacilli</taxon>
        <taxon>Lactobacillales</taxon>
        <taxon>Enterococcaceae</taxon>
        <taxon>Tetragenococcus</taxon>
    </lineage>
</organism>
<evidence type="ECO:0000256" key="7">
    <source>
        <dbReference type="ARBA" id="ARBA00022989"/>
    </source>
</evidence>
<keyword evidence="14" id="KW-1185">Reference proteome</keyword>
<evidence type="ECO:0000256" key="9">
    <source>
        <dbReference type="PIRNR" id="PIRNR006351"/>
    </source>
</evidence>
<dbReference type="GO" id="GO:0009401">
    <property type="term" value="P:phosphoenolpyruvate-dependent sugar phosphotransferase system"/>
    <property type="evidence" value="ECO:0007669"/>
    <property type="project" value="UniProtKB-KW"/>
</dbReference>
<keyword evidence="3 9" id="KW-1003">Cell membrane</keyword>
<feature type="transmembrane region" description="Helical" evidence="10">
    <location>
        <begin position="409"/>
        <end position="429"/>
    </location>
</feature>
<gene>
    <name evidence="12" type="primary">celD</name>
    <name evidence="12" type="ORF">C7K38_07025</name>
    <name evidence="13" type="ORF">GCM10025885_12310</name>
</gene>
<keyword evidence="6 10" id="KW-0812">Transmembrane</keyword>
<evidence type="ECO:0000313" key="14">
    <source>
        <dbReference type="Proteomes" id="UP000268310"/>
    </source>
</evidence>
<dbReference type="GO" id="GO:0008982">
    <property type="term" value="F:protein-N(PI)-phosphohistidine-sugar phosphotransferase activity"/>
    <property type="evidence" value="ECO:0007669"/>
    <property type="project" value="UniProtKB-UniRule"/>
</dbReference>
<evidence type="ECO:0000256" key="3">
    <source>
        <dbReference type="ARBA" id="ARBA00022475"/>
    </source>
</evidence>
<dbReference type="Pfam" id="PF02378">
    <property type="entry name" value="PTS_EIIC"/>
    <property type="match status" value="1"/>
</dbReference>
<evidence type="ECO:0000256" key="8">
    <source>
        <dbReference type="ARBA" id="ARBA00023136"/>
    </source>
</evidence>
<comment type="subcellular location">
    <subcellularLocation>
        <location evidence="1">Cell membrane</location>
        <topology evidence="1">Multi-pass membrane protein</topology>
    </subcellularLocation>
</comment>
<keyword evidence="2 9" id="KW-0813">Transport</keyword>
<dbReference type="InterPro" id="IPR004796">
    <property type="entry name" value="PTS_IIC_cello"/>
</dbReference>
<evidence type="ECO:0000256" key="2">
    <source>
        <dbReference type="ARBA" id="ARBA00022448"/>
    </source>
</evidence>
<feature type="transmembrane region" description="Helical" evidence="10">
    <location>
        <begin position="246"/>
        <end position="264"/>
    </location>
</feature>
<dbReference type="PIRSF" id="PIRSF006351">
    <property type="entry name" value="PTS_EIIC-Cellobiose"/>
    <property type="match status" value="1"/>
</dbReference>
<dbReference type="PANTHER" id="PTHR33989">
    <property type="match status" value="1"/>
</dbReference>
<keyword evidence="4 9" id="KW-0762">Sugar transport</keyword>